<proteinExistence type="predicted"/>
<name>A0A8H7C6I9_AGABI</name>
<protein>
    <submittedName>
        <fullName evidence="1">Uncharacterized protein</fullName>
    </submittedName>
</protein>
<reference evidence="1 2" key="1">
    <citation type="journal article" name="Sci. Rep.">
        <title>Telomere-to-telomere assembled and centromere annotated genomes of the two main subspecies of the button mushroom Agaricus bisporus reveal especially polymorphic chromosome ends.</title>
        <authorList>
            <person name="Sonnenberg A.S.M."/>
            <person name="Sedaghat-Telgerd N."/>
            <person name="Lavrijssen B."/>
            <person name="Ohm R.A."/>
            <person name="Hendrickx P.M."/>
            <person name="Scholtmeijer K."/>
            <person name="Baars J.J.P."/>
            <person name="van Peer A."/>
        </authorList>
    </citation>
    <scope>NUCLEOTIDE SEQUENCE [LARGE SCALE GENOMIC DNA]</scope>
    <source>
        <strain evidence="1 2">H119_p4</strain>
    </source>
</reference>
<accession>A0A8H7C6I9</accession>
<evidence type="ECO:0000313" key="1">
    <source>
        <dbReference type="EMBL" id="KAF7767922.1"/>
    </source>
</evidence>
<organism evidence="1 2">
    <name type="scientific">Agaricus bisporus var. burnettii</name>
    <dbReference type="NCBI Taxonomy" id="192524"/>
    <lineage>
        <taxon>Eukaryota</taxon>
        <taxon>Fungi</taxon>
        <taxon>Dikarya</taxon>
        <taxon>Basidiomycota</taxon>
        <taxon>Agaricomycotina</taxon>
        <taxon>Agaricomycetes</taxon>
        <taxon>Agaricomycetidae</taxon>
        <taxon>Agaricales</taxon>
        <taxon>Agaricineae</taxon>
        <taxon>Agaricaceae</taxon>
        <taxon>Agaricus</taxon>
    </lineage>
</organism>
<gene>
    <name evidence="1" type="ORF">Agabi119p4_7165</name>
</gene>
<dbReference type="Proteomes" id="UP000629468">
    <property type="component" value="Unassembled WGS sequence"/>
</dbReference>
<dbReference type="EMBL" id="JABXXO010000010">
    <property type="protein sequence ID" value="KAF7767922.1"/>
    <property type="molecule type" value="Genomic_DNA"/>
</dbReference>
<dbReference type="AlphaFoldDB" id="A0A8H7C6I9"/>
<evidence type="ECO:0000313" key="2">
    <source>
        <dbReference type="Proteomes" id="UP000629468"/>
    </source>
</evidence>
<sequence>MARFESEGTMPGVLRWMATVDIQVVDHFSCMVRGCIRAFALVSPSPSHCNTLIESWLQIPEEKSCKYDRALNRALTPSALMGNYNLSSGYVVACLWLSVWRDSGSPTASNYVARMNLWYESIQLPPAGIEAR</sequence>
<comment type="caution">
    <text evidence="1">The sequence shown here is derived from an EMBL/GenBank/DDBJ whole genome shotgun (WGS) entry which is preliminary data.</text>
</comment>